<gene>
    <name evidence="2" type="ORF">F7231_04785</name>
</gene>
<accession>A0ABX0QC16</accession>
<evidence type="ECO:0000313" key="3">
    <source>
        <dbReference type="Proteomes" id="UP000606008"/>
    </source>
</evidence>
<reference evidence="3" key="2">
    <citation type="submission" date="2023-07" db="EMBL/GenBank/DDBJ databases">
        <authorList>
            <person name="Jung D.-H."/>
        </authorList>
    </citation>
    <scope>NUCLEOTIDE SEQUENCE [LARGE SCALE GENOMIC DNA]</scope>
    <source>
        <strain evidence="3">JA-25</strain>
    </source>
</reference>
<keyword evidence="2" id="KW-0808">Transferase</keyword>
<proteinExistence type="predicted"/>
<comment type="caution">
    <text evidence="2">The sequence shown here is derived from an EMBL/GenBank/DDBJ whole genome shotgun (WGS) entry which is preliminary data.</text>
</comment>
<dbReference type="InterPro" id="IPR014729">
    <property type="entry name" value="Rossmann-like_a/b/a_fold"/>
</dbReference>
<organism evidence="2 3">
    <name type="scientific">Fibrivirga algicola</name>
    <dbReference type="NCBI Taxonomy" id="2950420"/>
    <lineage>
        <taxon>Bacteria</taxon>
        <taxon>Pseudomonadati</taxon>
        <taxon>Bacteroidota</taxon>
        <taxon>Cytophagia</taxon>
        <taxon>Cytophagales</taxon>
        <taxon>Spirosomataceae</taxon>
        <taxon>Fibrivirga</taxon>
    </lineage>
</organism>
<dbReference type="RefSeq" id="WP_166691086.1">
    <property type="nucleotide sequence ID" value="NZ_WAEL01000001.1"/>
</dbReference>
<keyword evidence="3" id="KW-1185">Reference proteome</keyword>
<dbReference type="Proteomes" id="UP000606008">
    <property type="component" value="Unassembled WGS sequence"/>
</dbReference>
<evidence type="ECO:0000259" key="1">
    <source>
        <dbReference type="Pfam" id="PF01467"/>
    </source>
</evidence>
<dbReference type="Pfam" id="PF01467">
    <property type="entry name" value="CTP_transf_like"/>
    <property type="match status" value="1"/>
</dbReference>
<evidence type="ECO:0000313" key="2">
    <source>
        <dbReference type="EMBL" id="NID09477.1"/>
    </source>
</evidence>
<dbReference type="EMBL" id="WAEL01000001">
    <property type="protein sequence ID" value="NID09477.1"/>
    <property type="molecule type" value="Genomic_DNA"/>
</dbReference>
<name>A0ABX0QC16_9BACT</name>
<dbReference type="InterPro" id="IPR052735">
    <property type="entry name" value="NAD_biosynth-regulator"/>
</dbReference>
<reference evidence="3" key="1">
    <citation type="submission" date="2019-09" db="EMBL/GenBank/DDBJ databases">
        <authorList>
            <person name="Jung D.-H."/>
        </authorList>
    </citation>
    <scope>NUCLEOTIDE SEQUENCE [LARGE SCALE GENOMIC DNA]</scope>
    <source>
        <strain evidence="3">JA-25</strain>
    </source>
</reference>
<dbReference type="SUPFAM" id="SSF52374">
    <property type="entry name" value="Nucleotidylyl transferase"/>
    <property type="match status" value="1"/>
</dbReference>
<dbReference type="Gene3D" id="3.40.50.620">
    <property type="entry name" value="HUPs"/>
    <property type="match status" value="1"/>
</dbReference>
<keyword evidence="2" id="KW-0548">Nucleotidyltransferase</keyword>
<dbReference type="PANTHER" id="PTHR37512:SF1">
    <property type="entry name" value="NADR_TTD14 AAA DOMAIN-CONTAINING PROTEIN"/>
    <property type="match status" value="1"/>
</dbReference>
<sequence>MITGLVFGKFMPVHAGHLALIDFARQQCDQLIVSMSYTATDPIPASVRFGWLTELLAPYPTITVVAEVDDFHDPTLPLWEATKSWAMFIKKRFPTVSVFFASETYGLPLAHHSGLRYVAFDPARQQVPISATLIRQDPAGNSHFLPALVKAYFTEQTATSLPDKDLPGLNHPDE</sequence>
<feature type="domain" description="Cytidyltransferase-like" evidence="1">
    <location>
        <begin position="6"/>
        <end position="36"/>
    </location>
</feature>
<dbReference type="PANTHER" id="PTHR37512">
    <property type="entry name" value="TRIFUNCTIONAL NAD BIOSYNTHESIS/REGULATOR PROTEIN NADR"/>
    <property type="match status" value="1"/>
</dbReference>
<dbReference type="InterPro" id="IPR004821">
    <property type="entry name" value="Cyt_trans-like"/>
</dbReference>
<dbReference type="NCBIfam" id="TIGR00125">
    <property type="entry name" value="cyt_tran_rel"/>
    <property type="match status" value="1"/>
</dbReference>
<dbReference type="GO" id="GO:0016779">
    <property type="term" value="F:nucleotidyltransferase activity"/>
    <property type="evidence" value="ECO:0007669"/>
    <property type="project" value="UniProtKB-KW"/>
</dbReference>
<protein>
    <submittedName>
        <fullName evidence="2">Adenylyltransferase/cytidyltransferase family protein</fullName>
    </submittedName>
</protein>